<dbReference type="EMBL" id="JAWRVG010000006">
    <property type="protein sequence ID" value="KAK4081590.1"/>
    <property type="molecule type" value="Genomic_DNA"/>
</dbReference>
<keyword evidence="2" id="KW-0677">Repeat</keyword>
<proteinExistence type="predicted"/>
<dbReference type="PRINTS" id="PR00320">
    <property type="entry name" value="GPROTEINBRPT"/>
</dbReference>
<evidence type="ECO:0008006" key="8">
    <source>
        <dbReference type="Google" id="ProtNLM"/>
    </source>
</evidence>
<dbReference type="InterPro" id="IPR056884">
    <property type="entry name" value="NPHP3-like_N"/>
</dbReference>
<feature type="repeat" description="WD" evidence="3">
    <location>
        <begin position="1322"/>
        <end position="1354"/>
    </location>
</feature>
<dbReference type="CDD" id="cd00200">
    <property type="entry name" value="WD40"/>
    <property type="match status" value="2"/>
</dbReference>
<feature type="repeat" description="WD" evidence="3">
    <location>
        <begin position="1367"/>
        <end position="1408"/>
    </location>
</feature>
<dbReference type="Pfam" id="PF17100">
    <property type="entry name" value="NACHT_N"/>
    <property type="match status" value="1"/>
</dbReference>
<dbReference type="InterPro" id="IPR011047">
    <property type="entry name" value="Quinoprotein_ADH-like_sf"/>
</dbReference>
<evidence type="ECO:0000259" key="5">
    <source>
        <dbReference type="Pfam" id="PF24883"/>
    </source>
</evidence>
<name>A0AAE1IKL8_9HYPO</name>
<dbReference type="PANTHER" id="PTHR19848">
    <property type="entry name" value="WD40 REPEAT PROTEIN"/>
    <property type="match status" value="1"/>
</dbReference>
<dbReference type="Pfam" id="PF24883">
    <property type="entry name" value="NPHP3_N"/>
    <property type="match status" value="1"/>
</dbReference>
<feature type="repeat" description="WD" evidence="3">
    <location>
        <begin position="981"/>
        <end position="1021"/>
    </location>
</feature>
<dbReference type="GeneID" id="87916406"/>
<dbReference type="SMART" id="SM00320">
    <property type="entry name" value="WD40"/>
    <property type="match status" value="12"/>
</dbReference>
<feature type="domain" description="NWD NACHT-NTPase N-terminal" evidence="4">
    <location>
        <begin position="73"/>
        <end position="244"/>
    </location>
</feature>
<dbReference type="InterPro" id="IPR015943">
    <property type="entry name" value="WD40/YVTN_repeat-like_dom_sf"/>
</dbReference>
<feature type="repeat" description="WD" evidence="3">
    <location>
        <begin position="1076"/>
        <end position="1110"/>
    </location>
</feature>
<feature type="repeat" description="WD" evidence="3">
    <location>
        <begin position="1194"/>
        <end position="1227"/>
    </location>
</feature>
<reference evidence="6" key="1">
    <citation type="submission" date="2023-11" db="EMBL/GenBank/DDBJ databases">
        <title>The genome sequences of three competitors of mushroom-forming fungi.</title>
        <authorList>
            <person name="Beijen E."/>
            <person name="Ohm R.A."/>
        </authorList>
    </citation>
    <scope>NUCLEOTIDE SEQUENCE</scope>
    <source>
        <strain evidence="6">CBS 100526</strain>
    </source>
</reference>
<dbReference type="SUPFAM" id="SSF50998">
    <property type="entry name" value="Quinoprotein alcohol dehydrogenase-like"/>
    <property type="match status" value="1"/>
</dbReference>
<dbReference type="PROSITE" id="PS50294">
    <property type="entry name" value="WD_REPEATS_REGION"/>
    <property type="match status" value="6"/>
</dbReference>
<dbReference type="Pfam" id="PF00400">
    <property type="entry name" value="WD40"/>
    <property type="match status" value="9"/>
</dbReference>
<dbReference type="Proteomes" id="UP001273209">
    <property type="component" value="Unassembled WGS sequence"/>
</dbReference>
<dbReference type="RefSeq" id="XP_062758543.1">
    <property type="nucleotide sequence ID" value="XM_062896501.1"/>
</dbReference>
<evidence type="ECO:0000256" key="1">
    <source>
        <dbReference type="ARBA" id="ARBA00022574"/>
    </source>
</evidence>
<dbReference type="InterPro" id="IPR020472">
    <property type="entry name" value="WD40_PAC1"/>
</dbReference>
<dbReference type="Gene3D" id="2.130.10.10">
    <property type="entry name" value="YVTN repeat-like/Quinoprotein amine dehydrogenase"/>
    <property type="match status" value="4"/>
</dbReference>
<feature type="repeat" description="WD" evidence="3">
    <location>
        <begin position="1112"/>
        <end position="1153"/>
    </location>
</feature>
<gene>
    <name evidence="6" type="ORF">Triagg1_2331</name>
</gene>
<dbReference type="PROSITE" id="PS00678">
    <property type="entry name" value="WD_REPEATS_1"/>
    <property type="match status" value="3"/>
</dbReference>
<comment type="caution">
    <text evidence="6">The sequence shown here is derived from an EMBL/GenBank/DDBJ whole genome shotgun (WGS) entry which is preliminary data.</text>
</comment>
<evidence type="ECO:0000259" key="4">
    <source>
        <dbReference type="Pfam" id="PF17100"/>
    </source>
</evidence>
<evidence type="ECO:0000313" key="7">
    <source>
        <dbReference type="Proteomes" id="UP001273209"/>
    </source>
</evidence>
<dbReference type="PANTHER" id="PTHR19848:SF8">
    <property type="entry name" value="F-BOX AND WD REPEAT DOMAIN CONTAINING 7"/>
    <property type="match status" value="1"/>
</dbReference>
<dbReference type="InterPro" id="IPR001680">
    <property type="entry name" value="WD40_rpt"/>
</dbReference>
<evidence type="ECO:0000256" key="2">
    <source>
        <dbReference type="ARBA" id="ARBA00022737"/>
    </source>
</evidence>
<dbReference type="InterPro" id="IPR031359">
    <property type="entry name" value="NACHT_N"/>
</dbReference>
<dbReference type="PROSITE" id="PS50082">
    <property type="entry name" value="WD_REPEATS_2"/>
    <property type="match status" value="9"/>
</dbReference>
<evidence type="ECO:0000313" key="6">
    <source>
        <dbReference type="EMBL" id="KAK4081590.1"/>
    </source>
</evidence>
<organism evidence="6 7">
    <name type="scientific">Trichoderma aggressivum f. europaeum</name>
    <dbReference type="NCBI Taxonomy" id="173218"/>
    <lineage>
        <taxon>Eukaryota</taxon>
        <taxon>Fungi</taxon>
        <taxon>Dikarya</taxon>
        <taxon>Ascomycota</taxon>
        <taxon>Pezizomycotina</taxon>
        <taxon>Sordariomycetes</taxon>
        <taxon>Hypocreomycetidae</taxon>
        <taxon>Hypocreales</taxon>
        <taxon>Hypocreaceae</taxon>
        <taxon>Trichoderma</taxon>
    </lineage>
</organism>
<keyword evidence="1 3" id="KW-0853">WD repeat</keyword>
<protein>
    <recommendedName>
        <fullName evidence="8">NWD NACHT-NTPase N-terminal domain-containing protein</fullName>
    </recommendedName>
</protein>
<dbReference type="InterPro" id="IPR019775">
    <property type="entry name" value="WD40_repeat_CS"/>
</dbReference>
<sequence>MSNRKPRAKNDKSSTETVSRDTWAWAQNAWKSMKRSREAGNHSAVEVNTNSASTVPQLTLSRDTAALAQVKREHLWDEAYDNLRLVHPQLVTQYEEILSLNIEAMDTQSSTSMAELTKTSISQTDLKVRWRQMCHLMNWWLDNRDRDSQKSNRFQDLIRDHIRKSAGGGLPNALAWVLLHPPSETEAICPGLLDIISRMNWYNYLPRLVAIGAPDVLLEEEQVLRRRVIDLYREVLSYLMNAVLPVGRALDPWEMSLTQMQLAEDNLFTFSGGLTAYQLDDFLVDAREDENRRLSPSVKKTMSLPSKMDEELACLGRVDTRSRIIEAQNENVLLVNELCQWICSTEQYKSVVDWSTADVTESDSSKDITNDLKSQILLIGGDPGLHTTALMEAIVQHLSNEANLEEPDVIEADSKAAPWVLSYYSCGSTSHGIDNSARVLRSLIHSLLQQQPKLITHLNEALQSAERDRFDSPKDFFALSGVFFRMLSDQSFVRSYLVVDGIDGCSSAHGRDCDEHLDDLIRLIKATEDVPHKIKWLLSANMNSRIKNELMKEGHFHLQYIILDDAFQTRKLAIISRRHIFFLIHQLAEQKRYLDKTQKEVSRLINEKSQGNILWAVIACAILRKKDSWHAVEALKEMPGSLDELYEYARVDLKRLPHQDPELCKSVLSIVAIVHRPLLISELGRLVELPSEVDPVAIIAKCPFLEVQSGIVKFVNPAARQNTRERLHHDLTELSETHALVARKTLEFLSAHFEAATLGLPRLSRRQNESKEESLAHAYGTLHWIIHLLNVEGIAKDAATTNLVVSFMKNHFLLWFDAMISEGLHTDAAVLMKTLERVLQEQAREEDDELPETLDFKHPEGDILEQLREEEQSDILSLVHDGVQVVRSHMSSNTFFHKSPNSVIFYPEESALKQDWMAKNKTWLGTPPRMTPSWSDNPLILYNRSRIQSIDFCPDGRLLASGSTSYGICVWDAEMGEVQLRDDVENRVHYVAFSPSGLLASVSENGVVSLWDLSTGHSSEALKVQRSQVTAIRFSPNGKESEKLVLATSEALLLWKFSNIREPTYTEDVIEEGVSVHAVDFSQQGTWIASGGKGGDVKIWDAQHGNALRRRLQGHEGDVTSIAFSRDGKLLVSGSNDSTAKIWSVETGANLKSFACVHGVYGVAFSPDGSLIAAGFGNQISVWGSESGVERYVIRGHKERVAAVAFSPRGCLASGSDDMTIRLWDLQGSVSNDAHTLLEPVGEKPINVIAMSLDGQFLASTSGESIHLWDGITGMPLEPHTLLQSLVQSISFSPDGKRLVSSSKDGIVRVWDVVSGILCRTFQGHSDWVRHAVFSPDGTSIASASDDRTVRIWSCPEEGEENDAKVLHDHNSKVTTVAFSPNGRLLVSGDVNSNMIIWDRKSLRPKHKVTGHSGGIIKLIFSQDSSRIVSRSNDCNVSIWDSKSGNLIQGPIKTRNPQHSVGFDPKIPEYILTEFGANPSTLGSSSFFTQQSLKGKRYGISAAGDWITWNGREIIPIPAMYKPRVSWVQGNIVAIGTKSGKVLLFRFSTEVEPPT</sequence>
<evidence type="ECO:0000256" key="3">
    <source>
        <dbReference type="PROSITE-ProRule" id="PRU00221"/>
    </source>
</evidence>
<feature type="domain" description="Nephrocystin 3-like N-terminal" evidence="5">
    <location>
        <begin position="360"/>
        <end position="539"/>
    </location>
</feature>
<feature type="repeat" description="WD" evidence="3">
    <location>
        <begin position="1287"/>
        <end position="1321"/>
    </location>
</feature>
<feature type="repeat" description="WD" evidence="3">
    <location>
        <begin position="1409"/>
        <end position="1450"/>
    </location>
</feature>
<accession>A0AAE1IKL8</accession>
<feature type="repeat" description="WD" evidence="3">
    <location>
        <begin position="940"/>
        <end position="981"/>
    </location>
</feature>
<keyword evidence="7" id="KW-1185">Reference proteome</keyword>